<dbReference type="Pfam" id="PF04756">
    <property type="entry name" value="OST3_OST6"/>
    <property type="match status" value="1"/>
</dbReference>
<feature type="transmembrane region" description="Helical" evidence="9">
    <location>
        <begin position="205"/>
        <end position="224"/>
    </location>
</feature>
<dbReference type="InterPro" id="IPR036249">
    <property type="entry name" value="Thioredoxin-like_sf"/>
</dbReference>
<comment type="function">
    <text evidence="1">Subunit of the oligosaccharyl transferase (OST) complex that catalyzes the initial transfer of a defined glycan (Glc(3)Man(9)GlcNAc(2) in eukaryotes) from the lipid carrier dolichol-pyrophosphate to an asparagine residue within an Asn-X-Ser/Thr consensus motif in nascent polypeptide chains, the first step in protein N-glycosylation. N-glycosylation occurs cotranslationally and the complex associates with the Sec61 complex at the channel-forming translocon complex that mediates protein translocation across the endoplasmic reticulum (ER). All subunits are required for a maximal enzyme activity.</text>
</comment>
<evidence type="ECO:0000256" key="3">
    <source>
        <dbReference type="ARBA" id="ARBA00009561"/>
    </source>
</evidence>
<protein>
    <recommendedName>
        <fullName evidence="13">Oligosaccharyltransferase complex subunit gamma</fullName>
    </recommendedName>
</protein>
<dbReference type="GeneID" id="91085939"/>
<dbReference type="PANTHER" id="PTHR12692:SF0">
    <property type="entry name" value="GH11935P"/>
    <property type="match status" value="1"/>
</dbReference>
<evidence type="ECO:0000256" key="1">
    <source>
        <dbReference type="ARBA" id="ARBA00002791"/>
    </source>
</evidence>
<feature type="transmembrane region" description="Helical" evidence="9">
    <location>
        <begin position="258"/>
        <end position="278"/>
    </location>
</feature>
<sequence length="321" mass="35752">MRLFPFLSLLGLPLASTAAKVPDWPSLAAKARDGAIKLNTQSYHDLLALDREYSVTILLTALPAQFKCEPCRQFDPAFSHVSDSWARLPKAQRDQHFFARLDFADGQEIYSQLGLSSAPTVMYHPPMAGPKRNNKLSVITYDIKRHGLDASALHNWVSNLTPTHFDLHEPFNPIPYIVIPASIIAIAISVYSLRSFLIPLAQSRVVWGCVSLILILTFISGYMWNRIRNAPYIAMGKDGKINWIAGGYQNQLGLESQVVGGIYGLLAFCIIALTLFVPAQTSPVKQRIGVYLWLGMLVVVFSLLIKLFKLKNGGYPFSLLF</sequence>
<accession>A0AAJ8JQF8</accession>
<dbReference type="Proteomes" id="UP000094043">
    <property type="component" value="Chromosome 2"/>
</dbReference>
<keyword evidence="8 9" id="KW-0472">Membrane</keyword>
<evidence type="ECO:0000313" key="12">
    <source>
        <dbReference type="Proteomes" id="UP000094043"/>
    </source>
</evidence>
<dbReference type="SUPFAM" id="SSF52833">
    <property type="entry name" value="Thioredoxin-like"/>
    <property type="match status" value="1"/>
</dbReference>
<keyword evidence="7 9" id="KW-1133">Transmembrane helix</keyword>
<evidence type="ECO:0008006" key="13">
    <source>
        <dbReference type="Google" id="ProtNLM"/>
    </source>
</evidence>
<reference evidence="11" key="1">
    <citation type="submission" date="2016-06" db="EMBL/GenBank/DDBJ databases">
        <authorList>
            <person name="Cuomo C."/>
            <person name="Litvintseva A."/>
            <person name="Heitman J."/>
            <person name="Chen Y."/>
            <person name="Sun S."/>
            <person name="Springer D."/>
            <person name="Dromer F."/>
            <person name="Young S."/>
            <person name="Zeng Q."/>
            <person name="Chapman S."/>
            <person name="Gujja S."/>
            <person name="Saif S."/>
            <person name="Birren B."/>
        </authorList>
    </citation>
    <scope>NUCLEOTIDE SEQUENCE</scope>
    <source>
        <strain evidence="11">CBS 7841</strain>
    </source>
</reference>
<dbReference type="Gene3D" id="3.40.30.10">
    <property type="entry name" value="Glutaredoxin"/>
    <property type="match status" value="1"/>
</dbReference>
<evidence type="ECO:0000256" key="9">
    <source>
        <dbReference type="SAM" id="Phobius"/>
    </source>
</evidence>
<dbReference type="AlphaFoldDB" id="A0AAJ8JQF8"/>
<evidence type="ECO:0000256" key="4">
    <source>
        <dbReference type="ARBA" id="ARBA00022692"/>
    </source>
</evidence>
<keyword evidence="6" id="KW-0256">Endoplasmic reticulum</keyword>
<feature type="signal peptide" evidence="10">
    <location>
        <begin position="1"/>
        <end position="19"/>
    </location>
</feature>
<keyword evidence="5 10" id="KW-0732">Signal</keyword>
<proteinExistence type="inferred from homology"/>
<dbReference type="EMBL" id="CP143785">
    <property type="protein sequence ID" value="WVN86559.1"/>
    <property type="molecule type" value="Genomic_DNA"/>
</dbReference>
<dbReference type="KEGG" id="cdep:91085939"/>
<evidence type="ECO:0000256" key="5">
    <source>
        <dbReference type="ARBA" id="ARBA00022729"/>
    </source>
</evidence>
<evidence type="ECO:0000256" key="7">
    <source>
        <dbReference type="ARBA" id="ARBA00022989"/>
    </source>
</evidence>
<dbReference type="PANTHER" id="PTHR12692">
    <property type="entry name" value="DOLICHYL-DIPHOSPHOOLIGOSACCHARIDE--PROTEIN GLYCOSYLTRANSFERASE-RELATED"/>
    <property type="match status" value="1"/>
</dbReference>
<keyword evidence="12" id="KW-1185">Reference proteome</keyword>
<reference evidence="11" key="3">
    <citation type="submission" date="2024-01" db="EMBL/GenBank/DDBJ databases">
        <authorList>
            <person name="Coelho M.A."/>
            <person name="David-Palma M."/>
            <person name="Shea T."/>
            <person name="Sun S."/>
            <person name="Cuomo C.A."/>
            <person name="Heitman J."/>
        </authorList>
    </citation>
    <scope>NUCLEOTIDE SEQUENCE</scope>
    <source>
        <strain evidence="11">CBS 7841</strain>
    </source>
</reference>
<dbReference type="GO" id="GO:0018279">
    <property type="term" value="P:protein N-linked glycosylation via asparagine"/>
    <property type="evidence" value="ECO:0007669"/>
    <property type="project" value="TreeGrafter"/>
</dbReference>
<evidence type="ECO:0000256" key="10">
    <source>
        <dbReference type="SAM" id="SignalP"/>
    </source>
</evidence>
<dbReference type="RefSeq" id="XP_066067259.1">
    <property type="nucleotide sequence ID" value="XM_066211162.1"/>
</dbReference>
<dbReference type="GO" id="GO:0008250">
    <property type="term" value="C:oligosaccharyltransferase complex"/>
    <property type="evidence" value="ECO:0007669"/>
    <property type="project" value="TreeGrafter"/>
</dbReference>
<reference evidence="11" key="2">
    <citation type="journal article" date="2022" name="Elife">
        <title>Obligate sexual reproduction of a homothallic fungus closely related to the Cryptococcus pathogenic species complex.</title>
        <authorList>
            <person name="Passer A.R."/>
            <person name="Clancey S.A."/>
            <person name="Shea T."/>
            <person name="David-Palma M."/>
            <person name="Averette A.F."/>
            <person name="Boekhout T."/>
            <person name="Porcel B.M."/>
            <person name="Nowrousian M."/>
            <person name="Cuomo C.A."/>
            <person name="Sun S."/>
            <person name="Heitman J."/>
            <person name="Coelho M.A."/>
        </authorList>
    </citation>
    <scope>NUCLEOTIDE SEQUENCE</scope>
    <source>
        <strain evidence="11">CBS 7841</strain>
    </source>
</reference>
<comment type="similarity">
    <text evidence="3">Belongs to the OST3/OST6 family.</text>
</comment>
<gene>
    <name evidence="11" type="ORF">L203_101726</name>
</gene>
<evidence type="ECO:0000256" key="8">
    <source>
        <dbReference type="ARBA" id="ARBA00023136"/>
    </source>
</evidence>
<organism evidence="11 12">
    <name type="scientific">Cryptococcus depauperatus CBS 7841</name>
    <dbReference type="NCBI Taxonomy" id="1295531"/>
    <lineage>
        <taxon>Eukaryota</taxon>
        <taxon>Fungi</taxon>
        <taxon>Dikarya</taxon>
        <taxon>Basidiomycota</taxon>
        <taxon>Agaricomycotina</taxon>
        <taxon>Tremellomycetes</taxon>
        <taxon>Tremellales</taxon>
        <taxon>Cryptococcaceae</taxon>
        <taxon>Cryptococcus</taxon>
    </lineage>
</organism>
<comment type="subcellular location">
    <subcellularLocation>
        <location evidence="2">Endoplasmic reticulum membrane</location>
        <topology evidence="2">Multi-pass membrane protein</topology>
    </subcellularLocation>
</comment>
<keyword evidence="4 9" id="KW-0812">Transmembrane</keyword>
<dbReference type="InterPro" id="IPR021149">
    <property type="entry name" value="OligosaccharylTrfase_OST3/OST6"/>
</dbReference>
<evidence type="ECO:0000313" key="11">
    <source>
        <dbReference type="EMBL" id="WVN86559.1"/>
    </source>
</evidence>
<feature type="transmembrane region" description="Helical" evidence="9">
    <location>
        <begin position="290"/>
        <end position="308"/>
    </location>
</feature>
<feature type="chain" id="PRO_5042495103" description="Oligosaccharyltransferase complex subunit gamma" evidence="10">
    <location>
        <begin position="20"/>
        <end position="321"/>
    </location>
</feature>
<name>A0AAJ8JQF8_9TREE</name>
<evidence type="ECO:0000256" key="6">
    <source>
        <dbReference type="ARBA" id="ARBA00022824"/>
    </source>
</evidence>
<feature type="transmembrane region" description="Helical" evidence="9">
    <location>
        <begin position="174"/>
        <end position="193"/>
    </location>
</feature>
<evidence type="ECO:0000256" key="2">
    <source>
        <dbReference type="ARBA" id="ARBA00004477"/>
    </source>
</evidence>